<dbReference type="PANTHER" id="PTHR15583">
    <property type="entry name" value="INTERLEUKIN-17 RECEPTOR"/>
    <property type="match status" value="1"/>
</dbReference>
<comment type="subcellular location">
    <subcellularLocation>
        <location evidence="1">Cell membrane</location>
        <topology evidence="1">Single-pass membrane protein</topology>
    </subcellularLocation>
    <subcellularLocation>
        <location evidence="2">Membrane</location>
        <topology evidence="2">Single-pass type I membrane protein</topology>
    </subcellularLocation>
</comment>
<keyword evidence="14" id="KW-1185">Reference proteome</keyword>
<keyword evidence="9" id="KW-0325">Glycoprotein</keyword>
<evidence type="ECO:0000256" key="3">
    <source>
        <dbReference type="ARBA" id="ARBA00022475"/>
    </source>
</evidence>
<keyword evidence="5" id="KW-0732">Signal</keyword>
<evidence type="ECO:0000256" key="10">
    <source>
        <dbReference type="ARBA" id="ARBA00023198"/>
    </source>
</evidence>
<evidence type="ECO:0000256" key="2">
    <source>
        <dbReference type="ARBA" id="ARBA00004479"/>
    </source>
</evidence>
<reference evidence="15" key="1">
    <citation type="submission" date="2025-08" db="UniProtKB">
        <authorList>
            <consortium name="RefSeq"/>
        </authorList>
    </citation>
    <scope>IDENTIFICATION</scope>
</reference>
<feature type="domain" description="Interleukin-17 receptor C/E N-terminal" evidence="13">
    <location>
        <begin position="170"/>
        <end position="425"/>
    </location>
</feature>
<keyword evidence="3" id="KW-1003">Cell membrane</keyword>
<keyword evidence="8 15" id="KW-0675">Receptor</keyword>
<evidence type="ECO:0000256" key="8">
    <source>
        <dbReference type="ARBA" id="ARBA00023170"/>
    </source>
</evidence>
<protein>
    <submittedName>
        <fullName evidence="15">Interleukin-17 receptor E isoform X1</fullName>
    </submittedName>
</protein>
<evidence type="ECO:0000259" key="12">
    <source>
        <dbReference type="Pfam" id="PF08357"/>
    </source>
</evidence>
<evidence type="ECO:0000256" key="1">
    <source>
        <dbReference type="ARBA" id="ARBA00004162"/>
    </source>
</evidence>
<dbReference type="Proteomes" id="UP000515145">
    <property type="component" value="Chromosome 7"/>
</dbReference>
<feature type="transmembrane region" description="Helical" evidence="11">
    <location>
        <begin position="444"/>
        <end position="464"/>
    </location>
</feature>
<evidence type="ECO:0000256" key="11">
    <source>
        <dbReference type="SAM" id="Phobius"/>
    </source>
</evidence>
<dbReference type="RefSeq" id="XP_028266627.1">
    <property type="nucleotide sequence ID" value="XM_028410826.1"/>
</dbReference>
<evidence type="ECO:0000256" key="9">
    <source>
        <dbReference type="ARBA" id="ARBA00023180"/>
    </source>
</evidence>
<organism evidence="14 15">
    <name type="scientific">Parambassis ranga</name>
    <name type="common">Indian glassy fish</name>
    <dbReference type="NCBI Taxonomy" id="210632"/>
    <lineage>
        <taxon>Eukaryota</taxon>
        <taxon>Metazoa</taxon>
        <taxon>Chordata</taxon>
        <taxon>Craniata</taxon>
        <taxon>Vertebrata</taxon>
        <taxon>Euteleostomi</taxon>
        <taxon>Actinopterygii</taxon>
        <taxon>Neopterygii</taxon>
        <taxon>Teleostei</taxon>
        <taxon>Neoteleostei</taxon>
        <taxon>Acanthomorphata</taxon>
        <taxon>Ovalentaria</taxon>
        <taxon>Ambassidae</taxon>
        <taxon>Parambassis</taxon>
    </lineage>
</organism>
<dbReference type="GO" id="GO:0030368">
    <property type="term" value="F:interleukin-17 receptor activity"/>
    <property type="evidence" value="ECO:0007669"/>
    <property type="project" value="InterPro"/>
</dbReference>
<sequence length="743" mass="83351">MDVLYLFAMHLGAALAWIAFVVPVLPLEFTTTCRLGNNTDHVEGPVKIVPHQDTTSGYSECIAVHVWMKAEDFCNSPVIKIELTKKLHSFWDTSLRPRWRECKKRGRGKKNCVFCMNSGQFPCSTPHHQWELVHDCVQAKARRTLTVTYSTRKANYSVNYTVPDPKPDFNLSLSQSSKSIIVTVEPGKNVFVRWCYKNAVMCMSDSKQMIIYPDQTPSVVLNLEYLLPCVCVQVYYTYTDANRHEKCLLQNKSLIADVGDVWRSANVTQFESRFTWSSQCPGSDLNISASLCWKLSEHLYIPILDSTLEKKNGPTLTFNTSAVDKHPQMCVQFSLQGSHKISCLFKADEPSWGVYIGPGCQSIVVHLTSSAPAKFSAQLCVLTEEGCVPSRETHTVTVQGNTETSVNIPLHSLAKKPCVQVWQSDPALQGRRILCLDTTHYRRGLYAAAALIFAAIVVFLGIFIHRLTKKGVTGWLYIQRPLLLVCSSDQLAHVSAVCALASILQEELGATVHTALWTQSSQEQSETVAGVADLGPLPWLYGQWEAVCKGHGQVLMFWSPEAKKMYEKWREKRGGYSKTDTAAGKESVQFCPDEDCHLQKEPSTVIELVFMAALACLEGALQGSRGKRAAIVYFQGLGHSRDIPKAFRGVPRYCLPHDFRGLIQELVDIRQLSKTGKYGWPCWPTLLSKVLSIWLARQLTQKLRTLLPQAQSVKKKSNKKHSMLRHGTVTMESRQTFISSFTD</sequence>
<name>A0A6P7ISS3_9TELE</name>
<feature type="domain" description="SEFIR" evidence="12">
    <location>
        <begin position="481"/>
        <end position="666"/>
    </location>
</feature>
<evidence type="ECO:0000313" key="14">
    <source>
        <dbReference type="Proteomes" id="UP000515145"/>
    </source>
</evidence>
<dbReference type="PANTHER" id="PTHR15583:SF21">
    <property type="entry name" value="INTERLEUKIN-17 RECEPTOR E-LIKE"/>
    <property type="match status" value="1"/>
</dbReference>
<evidence type="ECO:0000256" key="5">
    <source>
        <dbReference type="ARBA" id="ARBA00022729"/>
    </source>
</evidence>
<accession>A0A6P7ISS3</accession>
<evidence type="ECO:0000259" key="13">
    <source>
        <dbReference type="Pfam" id="PF15037"/>
    </source>
</evidence>
<keyword evidence="10" id="KW-0395">Inflammatory response</keyword>
<keyword evidence="7 11" id="KW-0472">Membrane</keyword>
<dbReference type="InParanoid" id="A0A6P7ISS3"/>
<dbReference type="InterPro" id="IPR027841">
    <property type="entry name" value="IL-17_rcpt_C/E_N"/>
</dbReference>
<dbReference type="GeneID" id="114439081"/>
<evidence type="ECO:0000313" key="15">
    <source>
        <dbReference type="RefSeq" id="XP_028266627.1"/>
    </source>
</evidence>
<dbReference type="AlphaFoldDB" id="A0A6P7ISS3"/>
<dbReference type="Gene3D" id="3.40.50.11530">
    <property type="match status" value="1"/>
</dbReference>
<dbReference type="Pfam" id="PF08357">
    <property type="entry name" value="SEFIR"/>
    <property type="match status" value="1"/>
</dbReference>
<keyword evidence="6 11" id="KW-1133">Transmembrane helix</keyword>
<dbReference type="InterPro" id="IPR039465">
    <property type="entry name" value="IL-17_rcpt-like"/>
</dbReference>
<dbReference type="GO" id="GO:0006954">
    <property type="term" value="P:inflammatory response"/>
    <property type="evidence" value="ECO:0007669"/>
    <property type="project" value="UniProtKB-KW"/>
</dbReference>
<proteinExistence type="predicted"/>
<dbReference type="Pfam" id="PF15037">
    <property type="entry name" value="IL17_R_N"/>
    <property type="match status" value="1"/>
</dbReference>
<evidence type="ECO:0000256" key="6">
    <source>
        <dbReference type="ARBA" id="ARBA00022989"/>
    </source>
</evidence>
<dbReference type="GO" id="GO:0005886">
    <property type="term" value="C:plasma membrane"/>
    <property type="evidence" value="ECO:0007669"/>
    <property type="project" value="UniProtKB-SubCell"/>
</dbReference>
<dbReference type="OrthoDB" id="9894203at2759"/>
<evidence type="ECO:0000256" key="4">
    <source>
        <dbReference type="ARBA" id="ARBA00022692"/>
    </source>
</evidence>
<keyword evidence="4 11" id="KW-0812">Transmembrane</keyword>
<gene>
    <name evidence="15" type="primary">LOC114439081</name>
</gene>
<evidence type="ECO:0000256" key="7">
    <source>
        <dbReference type="ARBA" id="ARBA00023136"/>
    </source>
</evidence>
<dbReference type="InterPro" id="IPR013568">
    <property type="entry name" value="SEFIR_dom"/>
</dbReference>